<evidence type="ECO:0000256" key="14">
    <source>
        <dbReference type="ARBA" id="ARBA00023180"/>
    </source>
</evidence>
<dbReference type="Pfam" id="PF02265">
    <property type="entry name" value="S1-P1_nuclease"/>
    <property type="match status" value="1"/>
</dbReference>
<dbReference type="InterPro" id="IPR027417">
    <property type="entry name" value="P-loop_NTPase"/>
</dbReference>
<dbReference type="InterPro" id="IPR008947">
    <property type="entry name" value="PLipase_C/P1_nuclease_dom_sf"/>
</dbReference>
<evidence type="ECO:0000256" key="10">
    <source>
        <dbReference type="ARBA" id="ARBA00022840"/>
    </source>
</evidence>
<dbReference type="PROSITE" id="PS51257">
    <property type="entry name" value="PROKAR_LIPOPROTEIN"/>
    <property type="match status" value="1"/>
</dbReference>
<feature type="signal peptide" evidence="17">
    <location>
        <begin position="1"/>
        <end position="19"/>
    </location>
</feature>
<dbReference type="SMART" id="SM00487">
    <property type="entry name" value="DEXDc"/>
    <property type="match status" value="1"/>
</dbReference>
<dbReference type="GO" id="GO:0005524">
    <property type="term" value="F:ATP binding"/>
    <property type="evidence" value="ECO:0007669"/>
    <property type="project" value="UniProtKB-KW"/>
</dbReference>
<dbReference type="SMART" id="SM00490">
    <property type="entry name" value="HELICc"/>
    <property type="match status" value="1"/>
</dbReference>
<keyword evidence="10" id="KW-0067">ATP-binding</keyword>
<dbReference type="InterPro" id="IPR001650">
    <property type="entry name" value="Helicase_C-like"/>
</dbReference>
<evidence type="ECO:0000256" key="6">
    <source>
        <dbReference type="ARBA" id="ARBA00022741"/>
    </source>
</evidence>
<dbReference type="InterPro" id="IPR036236">
    <property type="entry name" value="Znf_C2H2_sf"/>
</dbReference>
<keyword evidence="8" id="KW-0378">Hydrolase</keyword>
<comment type="similarity">
    <text evidence="2">Belongs to the nuclease type I family.</text>
</comment>
<dbReference type="GO" id="GO:0016788">
    <property type="term" value="F:hydrolase activity, acting on ester bonds"/>
    <property type="evidence" value="ECO:0007669"/>
    <property type="project" value="InterPro"/>
</dbReference>
<dbReference type="GO" id="GO:0006308">
    <property type="term" value="P:DNA catabolic process"/>
    <property type="evidence" value="ECO:0007669"/>
    <property type="project" value="InterPro"/>
</dbReference>
<dbReference type="GO" id="GO:0004519">
    <property type="term" value="F:endonuclease activity"/>
    <property type="evidence" value="ECO:0007669"/>
    <property type="project" value="UniProtKB-KW"/>
</dbReference>
<dbReference type="GO" id="GO:0016020">
    <property type="term" value="C:membrane"/>
    <property type="evidence" value="ECO:0007669"/>
    <property type="project" value="UniProtKB-SubCell"/>
</dbReference>
<dbReference type="InterPro" id="IPR007502">
    <property type="entry name" value="Helicase-assoc_dom"/>
</dbReference>
<evidence type="ECO:0000256" key="15">
    <source>
        <dbReference type="SAM" id="MobiDB-lite"/>
    </source>
</evidence>
<dbReference type="SUPFAM" id="SSF52540">
    <property type="entry name" value="P-loop containing nucleoside triphosphate hydrolases"/>
    <property type="match status" value="1"/>
</dbReference>
<keyword evidence="11 16" id="KW-1133">Transmembrane helix</keyword>
<organism evidence="20 21">
    <name type="scientific">Perkinsus chesapeaki</name>
    <name type="common">Clam parasite</name>
    <name type="synonym">Perkinsus andrewsi</name>
    <dbReference type="NCBI Taxonomy" id="330153"/>
    <lineage>
        <taxon>Eukaryota</taxon>
        <taxon>Sar</taxon>
        <taxon>Alveolata</taxon>
        <taxon>Perkinsozoa</taxon>
        <taxon>Perkinsea</taxon>
        <taxon>Perkinsida</taxon>
        <taxon>Perkinsidae</taxon>
        <taxon>Perkinsus</taxon>
    </lineage>
</organism>
<dbReference type="InterPro" id="IPR018499">
    <property type="entry name" value="Tetraspanin/Peripherin"/>
</dbReference>
<keyword evidence="13" id="KW-1015">Disulfide bond</keyword>
<dbReference type="SUPFAM" id="SSF48537">
    <property type="entry name" value="Phospholipase C/P1 nuclease"/>
    <property type="match status" value="1"/>
</dbReference>
<feature type="compositionally biased region" description="Low complexity" evidence="15">
    <location>
        <begin position="2188"/>
        <end position="2202"/>
    </location>
</feature>
<dbReference type="CDD" id="cd18791">
    <property type="entry name" value="SF2_C_RHA"/>
    <property type="match status" value="1"/>
</dbReference>
<sequence length="2560" mass="283536">MRAAFVAIGSLVFIACGVACERLGVYRGKQLHDDIIFSNLEVGYGKYMIGLGCGCLIAAVVGALSAYSRKRWLLSGYVALSVLLGGSLLTVACVLAAISRTDADRFDTVCGRKRDTGALYGSERMVRLMHEYDSMNQALHNCMRSRTNTSGEAPGQLMSLDSCPGALDDQLVPWEAHRYWGLFKESERRYHCGGACDAGSPLFGWPQDVGKGGVLPPDNADDLLLDPCIKGILLDIRQQANTNATMSLAAAVPLLLSGFCGALLCCSRAQKRLNRRRQNRLYQLAPRGKSSSSIQVWVEKLGYPQMTIRALSTLLFLLVQSQVNAWGMDGHYIVAAIAERIVSDRVIAGVNETLGRGQDMISVACWADQASHSAEYRWTAPLHFVDTPTRQCKMDYVRDCPNDFCVIGAIYNYTNRAISETESRAGREFAMKLVIHFLGDVHQPLHVGFRGDRGGNEIHVTTDFAPPGPRHKVESKLHQVWDTGIITQDEFELRVARRREHRKIPPHEPYKHKYEERWHELLEHLWAKLSKGGEFAKHREEWLQPCRTNGLLECTKTMAEESLAVACTAAYHDEYRRWIADGDVLDRDYFLSRNPLMEEQLAKGGVRLAWVLQQMFGSHRHRHHRHSHKKKQPHIPKTGLLRVVGCVMSWPGPTPPPDPAAQAYQAMMAAAHIQQQQQQQWQQQQRPGSAPPGSLLPPPFPPMPGMVTPPPPSMMPHVGVAMPPVMPPMMPFMPPLPPMQGIVPRVPIANPPSQPIGPIWERISLPAGAEARDELRSKLLGWDMELDGHGEALQGDSHLAEGIRSCVNELCSSVAEQQRIQMSLYNAMGKGRRGGNKVNLHRSNLQGLQQAMEKITTSLALLDEEKCPALAEWVEGLVATCDKVNEVFGRGGTPEKVLNASPFASSLSAIRESLKSCDPSENTQVAAGIGQRLGTLVTDLARFLMESRQTVQRLINRLSREDASQSSSPEEATPAATSTVWNPFLDHLPIDDHRPTILDRIKKQTVTLIHGDTGCGKSSRVPQFILEADPKARIVVTQPRRLAAITLANRVRDELTRCGRNGSALVGYRIGGGEKSESAEGEGEPQILFVTTGYLLQSLVQDPTRLYSNWDYVILDEAHERGMDVDLVMSIVRLMRRQTCSPDFKVIVMSATLQGKVLADYFRDLNADNARGSLKPIYVGVKRFAVESYFLDDLWGLSRPPDVSSGSVADKMRARNQTSKILAADSGEGISKLTKLQDTAAEAVDSKAAPANYTGLSDLRDSMDLWGDSLGPAAASDAVTKLAAVNQAANLSPATKYDVLVWRLIQHFCDGGDSVVVFLPGIAEIYDLNNYYRSTIEPTLSSSQIRCEVVVLHSTVPIEYDSDGNLPRPGDNEIRVYLSTNIAESSVTIPGVKLVIDTCIARQVVYDQSRETVGDSSYRATLKNVWTSQASSMQRMGRAGRESNGLCIRLVTRRWFNTGMTKYDRCEMQRAPLEKIYLNSKYLCQQLVKKMPRLGLLTARTLLLEHTPEPPDLASLNATVNSLERYGALTPSPGGTEQLSEITILGKLCIVMPLELRLCKIVLLSVWLGCALDGVLIASALSSQDPFTMPTMLVMKDWRQFGRSAKSSYEARSKLDGGSYSEPLMLRNLLRSWLVSYYHSGGADGSDRQSVLKHTMDFCRSTKLAVIPQRLTNIVMTVMDVSNRLLKMLEPGTLAYRQISCLLELLGLGADVAEKEVVESLENFGPADDALMQAMLCGAFMPNLIVGRPGRPQADETPLTLALEMDNATEAGAASLLEGLLTSGILSSKDRVRIDVTQHGVIFRAPPRTRSIPPKRKVDDYEGRAKKRRTVAGKTKENTMDDDMAALEKLAEGEGTEDKSSSADQQEVPKDTYTGLGVSWNDVENAWVVKRREKIGDNRVVVRKAFISDENTSLVKARMDAINWFLGGSAALEFPAELCAPFEDTVPVLKLLSSVIANCQKGRPGQLSALPTSDGEVSVRPIERKAAIRWKTVGDPVGDDSADDDSTAAICNWRNVLGGLADYEEAAYRKTFFGVFVSMQSVGKQCMVDGVTLLDPSHAISLILCFLGTRYHRVDVTVDVLSRRVTAADIMSLEVKGLDIPVDVFTSIDKIRWEISRLFEASTANSARLLKESRDLPRYLSEMLVPWEENSTNPPSFDTLVEDYNKSVAEDPELEMASTVTLRLAMRPSTPSASSSPEPSTSGFISWDDGPAPTPSHSFSAEDTIELLPCYELETKIEGHFRQHNELSRSLTRFAGFSDVIETHLFRAASAKKALDRARQEEDLTKRAEAVARVFDLLSRCGEGLAEVQRELDTFDRLWNSLEPGEQIASKVMRGRAKYLSDVIRTKADKCRLTVGEIHNDALSVLDEIYIDVAFSVLISACKSGGAVYFVFFMGEWGGPSNFNIPDTESSLALETRRPRQPSSQDNVGSVTDHEKFILAINNIVEVPEGWQCHVCGTLIPSSAYEAWVHTHESDHRRRRPPKPKRKAAWFQRELNLTYAVGPADIPECFDVRDYSGGTHCEVCRVRLTSYASHESHLRGRQHLYRLSERRNRALHQKYS</sequence>
<evidence type="ECO:0000256" key="7">
    <source>
        <dbReference type="ARBA" id="ARBA00022759"/>
    </source>
</evidence>
<keyword evidence="7" id="KW-0255">Endonuclease</keyword>
<keyword evidence="17" id="KW-0732">Signal</keyword>
<dbReference type="CDD" id="cd17917">
    <property type="entry name" value="DEXHc_RHA-like"/>
    <property type="match status" value="1"/>
</dbReference>
<comment type="caution">
    <text evidence="20">The sequence shown here is derived from an EMBL/GenBank/DDBJ whole genome shotgun (WGS) entry which is preliminary data.</text>
</comment>
<feature type="chain" id="PRO_5029449424" description="ATP-dependent RNA helicase A" evidence="17">
    <location>
        <begin position="20"/>
        <end position="2560"/>
    </location>
</feature>
<evidence type="ECO:0000256" key="11">
    <source>
        <dbReference type="ARBA" id="ARBA00022989"/>
    </source>
</evidence>
<accession>A0A7J6MUU2</accession>
<dbReference type="Pfam" id="PF00271">
    <property type="entry name" value="Helicase_C"/>
    <property type="match status" value="1"/>
</dbReference>
<dbReference type="EMBL" id="JAAPAO010000059">
    <property type="protein sequence ID" value="KAF4674671.1"/>
    <property type="molecule type" value="Genomic_DNA"/>
</dbReference>
<dbReference type="InterPro" id="IPR003154">
    <property type="entry name" value="S1/P1nuclease"/>
</dbReference>
<feature type="region of interest" description="Disordered" evidence="15">
    <location>
        <begin position="958"/>
        <end position="977"/>
    </location>
</feature>
<evidence type="ECO:0000256" key="4">
    <source>
        <dbReference type="ARBA" id="ARBA00022722"/>
    </source>
</evidence>
<evidence type="ECO:0000256" key="3">
    <source>
        <dbReference type="ARBA" id="ARBA00022692"/>
    </source>
</evidence>
<evidence type="ECO:0000256" key="9">
    <source>
        <dbReference type="ARBA" id="ARBA00022806"/>
    </source>
</evidence>
<keyword evidence="6" id="KW-0547">Nucleotide-binding</keyword>
<dbReference type="GO" id="GO:0003723">
    <property type="term" value="F:RNA binding"/>
    <property type="evidence" value="ECO:0007669"/>
    <property type="project" value="TreeGrafter"/>
</dbReference>
<keyword evidence="3 16" id="KW-0812">Transmembrane</keyword>
<dbReference type="Gene3D" id="1.10.575.10">
    <property type="entry name" value="P1 Nuclease"/>
    <property type="match status" value="1"/>
</dbReference>
<dbReference type="InterPro" id="IPR003604">
    <property type="entry name" value="Matrin/U1-like-C_Znf_C2H2"/>
</dbReference>
<keyword evidence="12 16" id="KW-0472">Membrane</keyword>
<dbReference type="InterPro" id="IPR011545">
    <property type="entry name" value="DEAD/DEAH_box_helicase_dom"/>
</dbReference>
<dbReference type="PROSITE" id="PS51194">
    <property type="entry name" value="HELICASE_CTER"/>
    <property type="match status" value="1"/>
</dbReference>
<comment type="subcellular location">
    <subcellularLocation>
        <location evidence="1">Membrane</location>
        <topology evidence="1">Multi-pass membrane protein</topology>
    </subcellularLocation>
</comment>
<keyword evidence="5" id="KW-0479">Metal-binding</keyword>
<protein>
    <recommendedName>
        <fullName evidence="22">ATP-dependent RNA helicase A</fullName>
    </recommendedName>
</protein>
<dbReference type="Gene3D" id="3.40.50.300">
    <property type="entry name" value="P-loop containing nucleotide triphosphate hydrolases"/>
    <property type="match status" value="2"/>
</dbReference>
<feature type="transmembrane region" description="Helical" evidence="16">
    <location>
        <begin position="246"/>
        <end position="267"/>
    </location>
</feature>
<feature type="compositionally biased region" description="Low complexity" evidence="15">
    <location>
        <begin position="671"/>
        <end position="693"/>
    </location>
</feature>
<dbReference type="GO" id="GO:0008270">
    <property type="term" value="F:zinc ion binding"/>
    <property type="evidence" value="ECO:0007669"/>
    <property type="project" value="InterPro"/>
</dbReference>
<dbReference type="SUPFAM" id="SSF57667">
    <property type="entry name" value="beta-beta-alpha zinc fingers"/>
    <property type="match status" value="1"/>
</dbReference>
<feature type="compositionally biased region" description="Polar residues" evidence="15">
    <location>
        <begin position="964"/>
        <end position="977"/>
    </location>
</feature>
<feature type="domain" description="Helicase C-terminal" evidence="19">
    <location>
        <begin position="1303"/>
        <end position="1495"/>
    </location>
</feature>
<proteinExistence type="inferred from homology"/>
<keyword evidence="4" id="KW-0540">Nuclease</keyword>
<evidence type="ECO:0000256" key="13">
    <source>
        <dbReference type="ARBA" id="ARBA00023157"/>
    </source>
</evidence>
<dbReference type="PANTHER" id="PTHR18934">
    <property type="entry name" value="ATP-DEPENDENT RNA HELICASE"/>
    <property type="match status" value="1"/>
</dbReference>
<feature type="transmembrane region" description="Helical" evidence="16">
    <location>
        <begin position="44"/>
        <end position="67"/>
    </location>
</feature>
<dbReference type="OrthoDB" id="66977at2759"/>
<evidence type="ECO:0000256" key="8">
    <source>
        <dbReference type="ARBA" id="ARBA00022801"/>
    </source>
</evidence>
<dbReference type="SMART" id="SM00451">
    <property type="entry name" value="ZnF_U1"/>
    <property type="match status" value="1"/>
</dbReference>
<dbReference type="CDD" id="cd11010">
    <property type="entry name" value="S1-P1_nuclease"/>
    <property type="match status" value="1"/>
</dbReference>
<feature type="region of interest" description="Disordered" evidence="15">
    <location>
        <begin position="1805"/>
        <end position="1875"/>
    </location>
</feature>
<dbReference type="PROSITE" id="PS51192">
    <property type="entry name" value="HELICASE_ATP_BIND_1"/>
    <property type="match status" value="1"/>
</dbReference>
<dbReference type="Pfam" id="PF00270">
    <property type="entry name" value="DEAD"/>
    <property type="match status" value="1"/>
</dbReference>
<keyword evidence="21" id="KW-1185">Reference proteome</keyword>
<evidence type="ECO:0000256" key="1">
    <source>
        <dbReference type="ARBA" id="ARBA00004141"/>
    </source>
</evidence>
<dbReference type="Proteomes" id="UP000591131">
    <property type="component" value="Unassembled WGS sequence"/>
</dbReference>
<evidence type="ECO:0000256" key="12">
    <source>
        <dbReference type="ARBA" id="ARBA00023136"/>
    </source>
</evidence>
<feature type="compositionally biased region" description="Basic and acidic residues" evidence="15">
    <location>
        <begin position="1849"/>
        <end position="1861"/>
    </location>
</feature>
<gene>
    <name evidence="20" type="ORF">FOL47_008871</name>
</gene>
<evidence type="ECO:0000313" key="20">
    <source>
        <dbReference type="EMBL" id="KAF4674671.1"/>
    </source>
</evidence>
<dbReference type="SMART" id="SM00847">
    <property type="entry name" value="HA2"/>
    <property type="match status" value="1"/>
</dbReference>
<evidence type="ECO:0000259" key="19">
    <source>
        <dbReference type="PROSITE" id="PS51194"/>
    </source>
</evidence>
<evidence type="ECO:0000313" key="21">
    <source>
        <dbReference type="Proteomes" id="UP000591131"/>
    </source>
</evidence>
<evidence type="ECO:0000256" key="17">
    <source>
        <dbReference type="SAM" id="SignalP"/>
    </source>
</evidence>
<feature type="region of interest" description="Disordered" evidence="15">
    <location>
        <begin position="671"/>
        <end position="705"/>
    </location>
</feature>
<evidence type="ECO:0008006" key="22">
    <source>
        <dbReference type="Google" id="ProtNLM"/>
    </source>
</evidence>
<dbReference type="PANTHER" id="PTHR18934:SF237">
    <property type="entry name" value="ATP-DEPENDENT DNA_RNA HELICASE DHX36"/>
    <property type="match status" value="1"/>
</dbReference>
<name>A0A7J6MUU2_PERCH</name>
<feature type="transmembrane region" description="Helical" evidence="16">
    <location>
        <begin position="74"/>
        <end position="98"/>
    </location>
</feature>
<feature type="region of interest" description="Disordered" evidence="15">
    <location>
        <begin position="2186"/>
        <end position="2218"/>
    </location>
</feature>
<keyword evidence="9" id="KW-0347">Helicase</keyword>
<evidence type="ECO:0000259" key="18">
    <source>
        <dbReference type="PROSITE" id="PS51192"/>
    </source>
</evidence>
<evidence type="ECO:0000256" key="2">
    <source>
        <dbReference type="ARBA" id="ARBA00009547"/>
    </source>
</evidence>
<feature type="compositionally biased region" description="Pro residues" evidence="15">
    <location>
        <begin position="694"/>
        <end position="705"/>
    </location>
</feature>
<evidence type="ECO:0000256" key="5">
    <source>
        <dbReference type="ARBA" id="ARBA00022723"/>
    </source>
</evidence>
<dbReference type="Gene3D" id="1.20.120.1080">
    <property type="match status" value="1"/>
</dbReference>
<dbReference type="GO" id="GO:0004386">
    <property type="term" value="F:helicase activity"/>
    <property type="evidence" value="ECO:0007669"/>
    <property type="project" value="UniProtKB-KW"/>
</dbReference>
<evidence type="ECO:0000256" key="16">
    <source>
        <dbReference type="SAM" id="Phobius"/>
    </source>
</evidence>
<dbReference type="GO" id="GO:0005634">
    <property type="term" value="C:nucleus"/>
    <property type="evidence" value="ECO:0007669"/>
    <property type="project" value="TreeGrafter"/>
</dbReference>
<dbReference type="InterPro" id="IPR014001">
    <property type="entry name" value="Helicase_ATP-bd"/>
</dbReference>
<reference evidence="20 21" key="1">
    <citation type="submission" date="2020-04" db="EMBL/GenBank/DDBJ databases">
        <title>Perkinsus chesapeaki whole genome sequence.</title>
        <authorList>
            <person name="Bogema D.R."/>
        </authorList>
    </citation>
    <scope>NUCLEOTIDE SEQUENCE [LARGE SCALE GENOMIC DNA]</scope>
    <source>
        <strain evidence="20">ATCC PRA-425</strain>
    </source>
</reference>
<keyword evidence="14" id="KW-0325">Glycoprotein</keyword>
<feature type="domain" description="Helicase ATP-binding" evidence="18">
    <location>
        <begin position="998"/>
        <end position="1171"/>
    </location>
</feature>
<dbReference type="Pfam" id="PF00335">
    <property type="entry name" value="Tetraspanin"/>
    <property type="match status" value="1"/>
</dbReference>